<organism evidence="2 3">
    <name type="scientific">Granulicella cerasi</name>
    <dbReference type="NCBI Taxonomy" id="741063"/>
    <lineage>
        <taxon>Bacteria</taxon>
        <taxon>Pseudomonadati</taxon>
        <taxon>Acidobacteriota</taxon>
        <taxon>Terriglobia</taxon>
        <taxon>Terriglobales</taxon>
        <taxon>Acidobacteriaceae</taxon>
        <taxon>Granulicella</taxon>
    </lineage>
</organism>
<feature type="domain" description="RES" evidence="1">
    <location>
        <begin position="13"/>
        <end position="138"/>
    </location>
</feature>
<proteinExistence type="predicted"/>
<dbReference type="RefSeq" id="WP_263372777.1">
    <property type="nucleotide sequence ID" value="NZ_JAGSYD010000006.1"/>
</dbReference>
<sequence length="151" mass="16705">MIAYRIADARHPIFDGTGAMLRGGRWNSIGQRVIYAAESYAGAMLEILVHANLAVPPKHHQVVRIAIPESVVIETLLPSALPGWDAEDVTTARAFGDEWLREARTAVLRVPSVVTEGREYNILINQAHSAAKLIEASAPEPVRWDTRLFTR</sequence>
<dbReference type="EMBL" id="JBHSWI010000001">
    <property type="protein sequence ID" value="MFC6644665.1"/>
    <property type="molecule type" value="Genomic_DNA"/>
</dbReference>
<evidence type="ECO:0000313" key="3">
    <source>
        <dbReference type="Proteomes" id="UP001596391"/>
    </source>
</evidence>
<comment type="caution">
    <text evidence="2">The sequence shown here is derived from an EMBL/GenBank/DDBJ whole genome shotgun (WGS) entry which is preliminary data.</text>
</comment>
<protein>
    <submittedName>
        <fullName evidence="2">RES family NAD+ phosphorylase</fullName>
    </submittedName>
</protein>
<dbReference type="Proteomes" id="UP001596391">
    <property type="component" value="Unassembled WGS sequence"/>
</dbReference>
<dbReference type="InterPro" id="IPR014914">
    <property type="entry name" value="RES_dom"/>
</dbReference>
<accession>A0ABW1Z525</accession>
<name>A0ABW1Z525_9BACT</name>
<evidence type="ECO:0000313" key="2">
    <source>
        <dbReference type="EMBL" id="MFC6644665.1"/>
    </source>
</evidence>
<keyword evidence="3" id="KW-1185">Reference proteome</keyword>
<evidence type="ECO:0000259" key="1">
    <source>
        <dbReference type="SMART" id="SM00953"/>
    </source>
</evidence>
<gene>
    <name evidence="2" type="ORF">ACFQBQ_03475</name>
</gene>
<reference evidence="3" key="1">
    <citation type="journal article" date="2019" name="Int. J. Syst. Evol. Microbiol.">
        <title>The Global Catalogue of Microorganisms (GCM) 10K type strain sequencing project: providing services to taxonomists for standard genome sequencing and annotation.</title>
        <authorList>
            <consortium name="The Broad Institute Genomics Platform"/>
            <consortium name="The Broad Institute Genome Sequencing Center for Infectious Disease"/>
            <person name="Wu L."/>
            <person name="Ma J."/>
        </authorList>
    </citation>
    <scope>NUCLEOTIDE SEQUENCE [LARGE SCALE GENOMIC DNA]</scope>
    <source>
        <strain evidence="3">CGMCC 1.16026</strain>
    </source>
</reference>
<dbReference type="SMART" id="SM00953">
    <property type="entry name" value="RES"/>
    <property type="match status" value="1"/>
</dbReference>
<dbReference type="Pfam" id="PF08808">
    <property type="entry name" value="RES"/>
    <property type="match status" value="1"/>
</dbReference>